<proteinExistence type="predicted"/>
<sequence>MTSRVLYLFGSAAPPVLSYPEVVRLAQADGWRVCVGLTPTAADWLAADLAALGELTGYPVRSRYKSPGDPDVWPPADAVAFAPITFNSINSWALGLTSSFVVGVAAEAIGKGIPICAMPSVNVAFTQHPQFEMSVSRLRKAGVTVLYGPDGFVPNQPGRGNPEEYPWNVLLGSVSALGSPR</sequence>
<feature type="domain" description="Flavoprotein" evidence="1">
    <location>
        <begin position="15"/>
        <end position="138"/>
    </location>
</feature>
<dbReference type="EMBL" id="LLZU01000035">
    <property type="protein sequence ID" value="KRV47914.1"/>
    <property type="molecule type" value="Genomic_DNA"/>
</dbReference>
<evidence type="ECO:0000313" key="2">
    <source>
        <dbReference type="EMBL" id="KRV47914.1"/>
    </source>
</evidence>
<evidence type="ECO:0000259" key="1">
    <source>
        <dbReference type="Pfam" id="PF02441"/>
    </source>
</evidence>
<dbReference type="Gene3D" id="3.40.50.1950">
    <property type="entry name" value="Flavin prenyltransferase-like"/>
    <property type="match status" value="1"/>
</dbReference>
<dbReference type="Proteomes" id="UP000050867">
    <property type="component" value="Unassembled WGS sequence"/>
</dbReference>
<dbReference type="AlphaFoldDB" id="A0A0T6LP77"/>
<protein>
    <submittedName>
        <fullName evidence="2">Flavoprotein</fullName>
    </submittedName>
</protein>
<accession>A0A0T6LP77</accession>
<dbReference type="RefSeq" id="WP_026220532.1">
    <property type="nucleotide sequence ID" value="NZ_LLZU01000035.1"/>
</dbReference>
<dbReference type="InterPro" id="IPR036551">
    <property type="entry name" value="Flavin_trans-like"/>
</dbReference>
<reference evidence="2 3" key="1">
    <citation type="submission" date="2015-10" db="EMBL/GenBank/DDBJ databases">
        <title>Draft genome sequence of pyrrolomycin-producing Streptomyces vitaminophilus.</title>
        <authorList>
            <person name="Graham D.E."/>
            <person name="Mahan K.M."/>
            <person name="Klingeman D.M."/>
            <person name="Hettich R.L."/>
            <person name="Parry R.J."/>
        </authorList>
    </citation>
    <scope>NUCLEOTIDE SEQUENCE [LARGE SCALE GENOMIC DNA]</scope>
    <source>
        <strain evidence="2 3">ATCC 31673</strain>
    </source>
</reference>
<name>A0A0T6LP77_WENVI</name>
<dbReference type="SUPFAM" id="SSF52507">
    <property type="entry name" value="Homo-oligomeric flavin-containing Cys decarboxylases, HFCD"/>
    <property type="match status" value="1"/>
</dbReference>
<keyword evidence="3" id="KW-1185">Reference proteome</keyword>
<dbReference type="OrthoDB" id="161343at2"/>
<dbReference type="Pfam" id="PF02441">
    <property type="entry name" value="Flavoprotein"/>
    <property type="match status" value="1"/>
</dbReference>
<comment type="caution">
    <text evidence="2">The sequence shown here is derived from an EMBL/GenBank/DDBJ whole genome shotgun (WGS) entry which is preliminary data.</text>
</comment>
<gene>
    <name evidence="2" type="ORF">AQ490_04750</name>
</gene>
<dbReference type="STRING" id="76728.AQ490_04750"/>
<organism evidence="2 3">
    <name type="scientific">Wenjunlia vitaminophila</name>
    <name type="common">Streptomyces vitaminophilus</name>
    <dbReference type="NCBI Taxonomy" id="76728"/>
    <lineage>
        <taxon>Bacteria</taxon>
        <taxon>Bacillati</taxon>
        <taxon>Actinomycetota</taxon>
        <taxon>Actinomycetes</taxon>
        <taxon>Kitasatosporales</taxon>
        <taxon>Streptomycetaceae</taxon>
        <taxon>Wenjunlia</taxon>
    </lineage>
</organism>
<dbReference type="InterPro" id="IPR003382">
    <property type="entry name" value="Flavoprotein"/>
</dbReference>
<evidence type="ECO:0000313" key="3">
    <source>
        <dbReference type="Proteomes" id="UP000050867"/>
    </source>
</evidence>
<dbReference type="GO" id="GO:0003824">
    <property type="term" value="F:catalytic activity"/>
    <property type="evidence" value="ECO:0007669"/>
    <property type="project" value="InterPro"/>
</dbReference>